<feature type="transmembrane region" description="Helical" evidence="2">
    <location>
        <begin position="125"/>
        <end position="147"/>
    </location>
</feature>
<accession>A0ABT7RNL5</accession>
<evidence type="ECO:0000256" key="2">
    <source>
        <dbReference type="SAM" id="Phobius"/>
    </source>
</evidence>
<evidence type="ECO:0000313" key="4">
    <source>
        <dbReference type="Proteomes" id="UP001233164"/>
    </source>
</evidence>
<keyword evidence="2" id="KW-0472">Membrane</keyword>
<name>A0ABT7RNL5_9NOCA</name>
<proteinExistence type="predicted"/>
<comment type="caution">
    <text evidence="3">The sequence shown here is derived from an EMBL/GenBank/DDBJ whole genome shotgun (WGS) entry which is preliminary data.</text>
</comment>
<dbReference type="EMBL" id="JAUBOF010000040">
    <property type="protein sequence ID" value="MDM7489228.1"/>
    <property type="molecule type" value="Genomic_DNA"/>
</dbReference>
<evidence type="ECO:0000313" key="3">
    <source>
        <dbReference type="EMBL" id="MDM7489228.1"/>
    </source>
</evidence>
<feature type="transmembrane region" description="Helical" evidence="2">
    <location>
        <begin position="87"/>
        <end position="105"/>
    </location>
</feature>
<dbReference type="RefSeq" id="WP_289379295.1">
    <property type="nucleotide sequence ID" value="NZ_JAUBOF010000040.1"/>
</dbReference>
<organism evidence="3 4">
    <name type="scientific">Rhodococcus indonesiensis</name>
    <dbReference type="NCBI Taxonomy" id="3055869"/>
    <lineage>
        <taxon>Bacteria</taxon>
        <taxon>Bacillati</taxon>
        <taxon>Actinomycetota</taxon>
        <taxon>Actinomycetes</taxon>
        <taxon>Mycobacteriales</taxon>
        <taxon>Nocardiaceae</taxon>
        <taxon>Rhodococcus</taxon>
    </lineage>
</organism>
<sequence>MEIWVPVVLAVVTGVGAWIGRLIRHWMAKRDLRAQIRADHELYKELDDEFHRNALKASIDARLEHLALRSMPLEYEGRQSVQKYRSMVALGLLLAAYGLMLVATWSSQNKAKGNGVAMSWAYEHLWVGLAVALGGSMLCGLGLRHLAAERVIAQLKQFQRFLQMDISRFRNRSGAPVIEDGPGSAGTPPDQEDTA</sequence>
<feature type="transmembrane region" description="Helical" evidence="2">
    <location>
        <begin position="6"/>
        <end position="23"/>
    </location>
</feature>
<reference evidence="3 4" key="1">
    <citation type="submission" date="2023-06" db="EMBL/GenBank/DDBJ databases">
        <title>Rhodococcus indonesiensis sp. nov a new member of the Rhodococcus ruber lineage isolated from a sediment of neutral hot spring.</title>
        <authorList>
            <person name="Kusuma A.B."/>
            <person name="Fenylestari G."/>
            <person name="Ammar F."/>
            <person name="Nouioui I."/>
            <person name="Goodfellow M."/>
        </authorList>
    </citation>
    <scope>NUCLEOTIDE SEQUENCE [LARGE SCALE GENOMIC DNA]</scope>
    <source>
        <strain evidence="3 4">CSLK01-03</strain>
    </source>
</reference>
<feature type="region of interest" description="Disordered" evidence="1">
    <location>
        <begin position="173"/>
        <end position="195"/>
    </location>
</feature>
<gene>
    <name evidence="3" type="ORF">QT969_13125</name>
</gene>
<keyword evidence="2" id="KW-0812">Transmembrane</keyword>
<evidence type="ECO:0000256" key="1">
    <source>
        <dbReference type="SAM" id="MobiDB-lite"/>
    </source>
</evidence>
<keyword evidence="4" id="KW-1185">Reference proteome</keyword>
<keyword evidence="2" id="KW-1133">Transmembrane helix</keyword>
<protein>
    <submittedName>
        <fullName evidence="3">Uncharacterized protein</fullName>
    </submittedName>
</protein>
<dbReference type="Proteomes" id="UP001233164">
    <property type="component" value="Unassembled WGS sequence"/>
</dbReference>